<accession>A0A5A7NX71</accession>
<dbReference type="FunFam" id="2.60.120.330:FF:000017">
    <property type="entry name" value="2-oxoglutarate-dependent dioxygenase DAO"/>
    <property type="match status" value="1"/>
</dbReference>
<dbReference type="PROSITE" id="PS51471">
    <property type="entry name" value="FE2OG_OXY"/>
    <property type="match status" value="1"/>
</dbReference>
<dbReference type="OrthoDB" id="288590at2759"/>
<dbReference type="GO" id="GO:0046872">
    <property type="term" value="F:metal ion binding"/>
    <property type="evidence" value="ECO:0007669"/>
    <property type="project" value="UniProtKB-KW"/>
</dbReference>
<keyword evidence="1 5" id="KW-0479">Metal-binding</keyword>
<evidence type="ECO:0000259" key="7">
    <source>
        <dbReference type="PROSITE" id="PS51471"/>
    </source>
</evidence>
<evidence type="ECO:0000256" key="5">
    <source>
        <dbReference type="RuleBase" id="RU003682"/>
    </source>
</evidence>
<protein>
    <recommendedName>
        <fullName evidence="3">2-oxoglutarate-dependent dioxygenase DAO</fullName>
    </recommendedName>
    <alternativeName>
        <fullName evidence="4">Protein DIOXYGENASE FOR AUXIN OXIDATION</fullName>
    </alternativeName>
</protein>
<keyword evidence="5" id="KW-0560">Oxidoreductase</keyword>
<dbReference type="InterPro" id="IPR027443">
    <property type="entry name" value="IPNS-like_sf"/>
</dbReference>
<keyword evidence="9" id="KW-1185">Reference proteome</keyword>
<comment type="caution">
    <text evidence="8">The sequence shown here is derived from an EMBL/GenBank/DDBJ whole genome shotgun (WGS) entry which is preliminary data.</text>
</comment>
<dbReference type="GO" id="GO:0016491">
    <property type="term" value="F:oxidoreductase activity"/>
    <property type="evidence" value="ECO:0007669"/>
    <property type="project" value="UniProtKB-KW"/>
</dbReference>
<dbReference type="InterPro" id="IPR050231">
    <property type="entry name" value="Iron_ascorbate_oxido_reductase"/>
</dbReference>
<dbReference type="Gene3D" id="2.60.120.330">
    <property type="entry name" value="B-lactam Antibiotic, Isopenicillin N Synthase, Chain"/>
    <property type="match status" value="1"/>
</dbReference>
<evidence type="ECO:0000256" key="4">
    <source>
        <dbReference type="ARBA" id="ARBA00076740"/>
    </source>
</evidence>
<comment type="function">
    <text evidence="2">2-oxoglutarate-dependent dioxygenase essential for auxin catabolism and maintenance of auxin homeostasis in reproductive organs. Catalyzes the irreversible oxidation of indole-3-acetic acid (IAA) to the biologically inactive 2-oxoindole-3-acetic acid (OxIAA).</text>
</comment>
<evidence type="ECO:0000313" key="9">
    <source>
        <dbReference type="Proteomes" id="UP000325081"/>
    </source>
</evidence>
<dbReference type="SUPFAM" id="SSF51197">
    <property type="entry name" value="Clavaminate synthase-like"/>
    <property type="match status" value="1"/>
</dbReference>
<feature type="domain" description="Fe2OG dioxygenase" evidence="7">
    <location>
        <begin position="148"/>
        <end position="251"/>
    </location>
</feature>
<proteinExistence type="inferred from homology"/>
<gene>
    <name evidence="8" type="ORF">STAS_00680</name>
</gene>
<evidence type="ECO:0000256" key="6">
    <source>
        <dbReference type="SAM" id="MobiDB-lite"/>
    </source>
</evidence>
<comment type="similarity">
    <text evidence="5">Belongs to the iron/ascorbate-dependent oxidoreductase family.</text>
</comment>
<feature type="region of interest" description="Disordered" evidence="6">
    <location>
        <begin position="397"/>
        <end position="431"/>
    </location>
</feature>
<dbReference type="InterPro" id="IPR005123">
    <property type="entry name" value="Oxoglu/Fe-dep_dioxygenase_dom"/>
</dbReference>
<dbReference type="InterPro" id="IPR044861">
    <property type="entry name" value="IPNS-like_FE2OG_OXY"/>
</dbReference>
<dbReference type="Pfam" id="PF03171">
    <property type="entry name" value="2OG-FeII_Oxy"/>
    <property type="match status" value="1"/>
</dbReference>
<evidence type="ECO:0000256" key="2">
    <source>
        <dbReference type="ARBA" id="ARBA00054658"/>
    </source>
</evidence>
<organism evidence="8 9">
    <name type="scientific">Striga asiatica</name>
    <name type="common">Asiatic witchweed</name>
    <name type="synonym">Buchnera asiatica</name>
    <dbReference type="NCBI Taxonomy" id="4170"/>
    <lineage>
        <taxon>Eukaryota</taxon>
        <taxon>Viridiplantae</taxon>
        <taxon>Streptophyta</taxon>
        <taxon>Embryophyta</taxon>
        <taxon>Tracheophyta</taxon>
        <taxon>Spermatophyta</taxon>
        <taxon>Magnoliopsida</taxon>
        <taxon>eudicotyledons</taxon>
        <taxon>Gunneridae</taxon>
        <taxon>Pentapetalae</taxon>
        <taxon>asterids</taxon>
        <taxon>lamiids</taxon>
        <taxon>Lamiales</taxon>
        <taxon>Orobanchaceae</taxon>
        <taxon>Buchnereae</taxon>
        <taxon>Striga</taxon>
    </lineage>
</organism>
<evidence type="ECO:0000256" key="1">
    <source>
        <dbReference type="ARBA" id="ARBA00022723"/>
    </source>
</evidence>
<name>A0A5A7NX71_STRAF</name>
<keyword evidence="5" id="KW-0408">Iron</keyword>
<evidence type="ECO:0000313" key="8">
    <source>
        <dbReference type="EMBL" id="GER25116.1"/>
    </source>
</evidence>
<feature type="compositionally biased region" description="Basic residues" evidence="6">
    <location>
        <begin position="415"/>
        <end position="431"/>
    </location>
</feature>
<sequence length="431" mass="47856">MCRRSNIPVIDMGDLARDAIIGACEEWGCFRIVNFGGFLQESLMMEMKCVVKSLLELPVEIKSRNTDVAIAGSGYMPPSQINPLYQALGLYDMASPLAVNAFCDNLEATPHQRSVILNYAKAVNKLMADIAAKIGQSLGLINGLSIEDWACQFRINKYDFTPETVNSPGVQLHTDSSFLTVLQDDDVIGGLEVMKRCGEFVAVDPCPGTLLVNLGDIAAVWSNGRFLNVKHRVMCKEAGLRISVASFLLGPKEDIIEAPSEIIRSENPRLFVPFTYKEYRQLRVSKRLQTGETLDCFRLEHLYINSSTPPTFPNRSSTSSRTLATRLSGSAWIRTWRRSGRIMSSGSTPTQWRTWRRSGKLRVDLRGIAAERYGRAELNCVGLRTLIGVVLERDGEPEGGYDEQMGQSVADAGSGKKKLWYGKSRGSKARR</sequence>
<dbReference type="Proteomes" id="UP000325081">
    <property type="component" value="Unassembled WGS sequence"/>
</dbReference>
<dbReference type="AlphaFoldDB" id="A0A5A7NX71"/>
<reference evidence="9" key="1">
    <citation type="journal article" date="2019" name="Curr. Biol.">
        <title>Genome Sequence of Striga asiatica Provides Insight into the Evolution of Plant Parasitism.</title>
        <authorList>
            <person name="Yoshida S."/>
            <person name="Kim S."/>
            <person name="Wafula E.K."/>
            <person name="Tanskanen J."/>
            <person name="Kim Y.M."/>
            <person name="Honaas L."/>
            <person name="Yang Z."/>
            <person name="Spallek T."/>
            <person name="Conn C.E."/>
            <person name="Ichihashi Y."/>
            <person name="Cheong K."/>
            <person name="Cui S."/>
            <person name="Der J.P."/>
            <person name="Gundlach H."/>
            <person name="Jiao Y."/>
            <person name="Hori C."/>
            <person name="Ishida J.K."/>
            <person name="Kasahara H."/>
            <person name="Kiba T."/>
            <person name="Kim M.S."/>
            <person name="Koo N."/>
            <person name="Laohavisit A."/>
            <person name="Lee Y.H."/>
            <person name="Lumba S."/>
            <person name="McCourt P."/>
            <person name="Mortimer J.C."/>
            <person name="Mutuku J.M."/>
            <person name="Nomura T."/>
            <person name="Sasaki-Sekimoto Y."/>
            <person name="Seto Y."/>
            <person name="Wang Y."/>
            <person name="Wakatake T."/>
            <person name="Sakakibara H."/>
            <person name="Demura T."/>
            <person name="Yamaguchi S."/>
            <person name="Yoneyama K."/>
            <person name="Manabe R.I."/>
            <person name="Nelson D.C."/>
            <person name="Schulman A.H."/>
            <person name="Timko M.P."/>
            <person name="dePamphilis C.W."/>
            <person name="Choi D."/>
            <person name="Shirasu K."/>
        </authorList>
    </citation>
    <scope>NUCLEOTIDE SEQUENCE [LARGE SCALE GENOMIC DNA]</scope>
    <source>
        <strain evidence="9">cv. UVA1</strain>
    </source>
</reference>
<dbReference type="PANTHER" id="PTHR47990">
    <property type="entry name" value="2-OXOGLUTARATE (2OG) AND FE(II)-DEPENDENT OXYGENASE SUPERFAMILY PROTEIN-RELATED"/>
    <property type="match status" value="1"/>
</dbReference>
<evidence type="ECO:0000256" key="3">
    <source>
        <dbReference type="ARBA" id="ARBA00074102"/>
    </source>
</evidence>
<dbReference type="EMBL" id="BKCP01000002">
    <property type="protein sequence ID" value="GER25116.1"/>
    <property type="molecule type" value="Genomic_DNA"/>
</dbReference>